<name>A0A1L3J8Q9_9SPHN</name>
<protein>
    <submittedName>
        <fullName evidence="1">Uncharacterized protein</fullName>
    </submittedName>
</protein>
<dbReference type="STRING" id="1913578.LPB140_00200"/>
<sequence length="59" mass="6619">MRGMFACDDTKRGGVDAILRRKSVINPIIAVIFNAICPKFEYNIYAAFIIALQDKNVGR</sequence>
<reference evidence="1 2" key="1">
    <citation type="submission" date="2016-11" db="EMBL/GenBank/DDBJ databases">
        <title>Sphingorhabdus sp. LPB0140, isolated from marine environment.</title>
        <authorList>
            <person name="Kim E."/>
            <person name="Yi H."/>
        </authorList>
    </citation>
    <scope>NUCLEOTIDE SEQUENCE [LARGE SCALE GENOMIC DNA]</scope>
    <source>
        <strain evidence="1 2">LPB0140</strain>
    </source>
</reference>
<gene>
    <name evidence="1" type="ORF">LPB140_00200</name>
</gene>
<accession>A0A1L3J8Q9</accession>
<dbReference type="AlphaFoldDB" id="A0A1L3J8Q9"/>
<dbReference type="EMBL" id="CP018154">
    <property type="protein sequence ID" value="APG61522.1"/>
    <property type="molecule type" value="Genomic_DNA"/>
</dbReference>
<dbReference type="Proteomes" id="UP000242561">
    <property type="component" value="Chromosome"/>
</dbReference>
<keyword evidence="2" id="KW-1185">Reference proteome</keyword>
<evidence type="ECO:0000313" key="2">
    <source>
        <dbReference type="Proteomes" id="UP000242561"/>
    </source>
</evidence>
<proteinExistence type="predicted"/>
<evidence type="ECO:0000313" key="1">
    <source>
        <dbReference type="EMBL" id="APG61522.1"/>
    </source>
</evidence>
<organism evidence="1 2">
    <name type="scientific">Sphingorhabdus lutea</name>
    <dbReference type="NCBI Taxonomy" id="1913578"/>
    <lineage>
        <taxon>Bacteria</taxon>
        <taxon>Pseudomonadati</taxon>
        <taxon>Pseudomonadota</taxon>
        <taxon>Alphaproteobacteria</taxon>
        <taxon>Sphingomonadales</taxon>
        <taxon>Sphingomonadaceae</taxon>
        <taxon>Sphingorhabdus</taxon>
    </lineage>
</organism>
<dbReference type="KEGG" id="sphl:LPB140_00200"/>